<accession>A0A1Y2LSE4</accession>
<sequence length="107" mass="12203">MQIPWADWPQSENLSLLLMDPTPKGFRLSATDKTVLLEQKLHAARDAEPKQELQGLAQLEMLGMEFGLSCEVFNDICWSVYRTWDPIRPKSPKSLADDETHEALGYL</sequence>
<evidence type="ECO:0000313" key="3">
    <source>
        <dbReference type="Proteomes" id="UP000193240"/>
    </source>
</evidence>
<dbReference type="Proteomes" id="UP000193240">
    <property type="component" value="Unassembled WGS sequence"/>
</dbReference>
<gene>
    <name evidence="2" type="ORF">B5807_08862</name>
</gene>
<dbReference type="InParanoid" id="A0A1Y2LSE4"/>
<organism evidence="2 3">
    <name type="scientific">Epicoccum nigrum</name>
    <name type="common">Soil fungus</name>
    <name type="synonym">Epicoccum purpurascens</name>
    <dbReference type="NCBI Taxonomy" id="105696"/>
    <lineage>
        <taxon>Eukaryota</taxon>
        <taxon>Fungi</taxon>
        <taxon>Dikarya</taxon>
        <taxon>Ascomycota</taxon>
        <taxon>Pezizomycotina</taxon>
        <taxon>Dothideomycetes</taxon>
        <taxon>Pleosporomycetidae</taxon>
        <taxon>Pleosporales</taxon>
        <taxon>Pleosporineae</taxon>
        <taxon>Didymellaceae</taxon>
        <taxon>Epicoccum</taxon>
    </lineage>
</organism>
<dbReference type="EMBL" id="KZ107850">
    <property type="protein sequence ID" value="OSS46720.1"/>
    <property type="molecule type" value="Genomic_DNA"/>
</dbReference>
<protein>
    <submittedName>
        <fullName evidence="2">Uncharacterized protein</fullName>
    </submittedName>
</protein>
<feature type="compositionally biased region" description="Basic and acidic residues" evidence="1">
    <location>
        <begin position="95"/>
        <end position="107"/>
    </location>
</feature>
<feature type="region of interest" description="Disordered" evidence="1">
    <location>
        <begin position="88"/>
        <end position="107"/>
    </location>
</feature>
<proteinExistence type="predicted"/>
<evidence type="ECO:0000313" key="2">
    <source>
        <dbReference type="EMBL" id="OSS46720.1"/>
    </source>
</evidence>
<dbReference type="AlphaFoldDB" id="A0A1Y2LSE4"/>
<keyword evidence="3" id="KW-1185">Reference proteome</keyword>
<name>A0A1Y2LSE4_EPING</name>
<reference evidence="2 3" key="1">
    <citation type="journal article" date="2017" name="Genome Announc.">
        <title>Genome sequence of the saprophytic ascomycete Epicoccum nigrum ICMP 19927 strain isolated from New Zealand.</title>
        <authorList>
            <person name="Fokin M."/>
            <person name="Fleetwood D."/>
            <person name="Weir B.S."/>
            <person name="Villas-Boas S.G."/>
        </authorList>
    </citation>
    <scope>NUCLEOTIDE SEQUENCE [LARGE SCALE GENOMIC DNA]</scope>
    <source>
        <strain evidence="2 3">ICMP 19927</strain>
    </source>
</reference>
<evidence type="ECO:0000256" key="1">
    <source>
        <dbReference type="SAM" id="MobiDB-lite"/>
    </source>
</evidence>